<gene>
    <name evidence="2" type="ORF">FOM92_07850</name>
</gene>
<dbReference type="AlphaFoldDB" id="A0A553WKS9"/>
<name>A0A553WKS9_9SPHN</name>
<proteinExistence type="predicted"/>
<dbReference type="OrthoDB" id="6384283at2"/>
<dbReference type="EMBL" id="VKKU01000001">
    <property type="protein sequence ID" value="TSB05264.1"/>
    <property type="molecule type" value="Genomic_DNA"/>
</dbReference>
<feature type="transmembrane region" description="Helical" evidence="1">
    <location>
        <begin position="33"/>
        <end position="53"/>
    </location>
</feature>
<dbReference type="Proteomes" id="UP000320160">
    <property type="component" value="Unassembled WGS sequence"/>
</dbReference>
<keyword evidence="1" id="KW-0812">Transmembrane</keyword>
<keyword evidence="1" id="KW-0472">Membrane</keyword>
<keyword evidence="3" id="KW-1185">Reference proteome</keyword>
<feature type="transmembrane region" description="Helical" evidence="1">
    <location>
        <begin position="143"/>
        <end position="165"/>
    </location>
</feature>
<reference evidence="2 3" key="1">
    <citation type="submission" date="2019-07" db="EMBL/GenBank/DDBJ databases">
        <authorList>
            <person name="Park M."/>
        </authorList>
    </citation>
    <scope>NUCLEOTIDE SEQUENCE [LARGE SCALE GENOMIC DNA]</scope>
    <source>
        <strain evidence="2 3">KCTC32445</strain>
    </source>
</reference>
<evidence type="ECO:0000313" key="3">
    <source>
        <dbReference type="Proteomes" id="UP000320160"/>
    </source>
</evidence>
<feature type="transmembrane region" description="Helical" evidence="1">
    <location>
        <begin position="65"/>
        <end position="88"/>
    </location>
</feature>
<evidence type="ECO:0000313" key="2">
    <source>
        <dbReference type="EMBL" id="TSB05264.1"/>
    </source>
</evidence>
<protein>
    <submittedName>
        <fullName evidence="2">DUF4199 domain-containing protein</fullName>
    </submittedName>
</protein>
<accession>A0A553WKS9</accession>
<organism evidence="2 3">
    <name type="scientific">Sphingorhabdus contaminans</name>
    <dbReference type="NCBI Taxonomy" id="1343899"/>
    <lineage>
        <taxon>Bacteria</taxon>
        <taxon>Pseudomonadati</taxon>
        <taxon>Pseudomonadota</taxon>
        <taxon>Alphaproteobacteria</taxon>
        <taxon>Sphingomonadales</taxon>
        <taxon>Sphingomonadaceae</taxon>
        <taxon>Sphingorhabdus</taxon>
    </lineage>
</organism>
<dbReference type="InterPro" id="IPR025250">
    <property type="entry name" value="DUF4199"/>
</dbReference>
<comment type="caution">
    <text evidence="2">The sequence shown here is derived from an EMBL/GenBank/DDBJ whole genome shotgun (WGS) entry which is preliminary data.</text>
</comment>
<dbReference type="RefSeq" id="WP_143776180.1">
    <property type="nucleotide sequence ID" value="NZ_VKKU01000001.1"/>
</dbReference>
<evidence type="ECO:0000256" key="1">
    <source>
        <dbReference type="SAM" id="Phobius"/>
    </source>
</evidence>
<feature type="transmembrane region" description="Helical" evidence="1">
    <location>
        <begin position="5"/>
        <end position="27"/>
    </location>
</feature>
<sequence length="178" mass="19526">MGRIILVYGVIAGVTVAILMRVAMMLFPEGGTGGMVAGFSSMIIALSFVFIGVKRYRDSELGGIIRFWRALGVGFAIAFIASLFYVAAWELYLYLTNYTFMDEYINATLEQAKSQGKTAAELAAMAREMDSFRALYANPFSRMAVTFTEISPIAVLMPLISAILLRNSRFLPSKVATA</sequence>
<keyword evidence="1" id="KW-1133">Transmembrane helix</keyword>
<dbReference type="Pfam" id="PF13858">
    <property type="entry name" value="DUF4199"/>
    <property type="match status" value="1"/>
</dbReference>